<dbReference type="InterPro" id="IPR001394">
    <property type="entry name" value="Peptidase_C19_UCH"/>
</dbReference>
<feature type="compositionally biased region" description="Polar residues" evidence="5">
    <location>
        <begin position="353"/>
        <end position="372"/>
    </location>
</feature>
<feature type="region of interest" description="Disordered" evidence="5">
    <location>
        <begin position="849"/>
        <end position="951"/>
    </location>
</feature>
<evidence type="ECO:0000256" key="5">
    <source>
        <dbReference type="SAM" id="MobiDB-lite"/>
    </source>
</evidence>
<dbReference type="PANTHER" id="PTHR24006">
    <property type="entry name" value="UBIQUITIN CARBOXYL-TERMINAL HYDROLASE"/>
    <property type="match status" value="1"/>
</dbReference>
<feature type="region of interest" description="Disordered" evidence="5">
    <location>
        <begin position="344"/>
        <end position="372"/>
    </location>
</feature>
<evidence type="ECO:0000313" key="7">
    <source>
        <dbReference type="Ensembl" id="ENSOSIP00000021108.1"/>
    </source>
</evidence>
<dbReference type="InterPro" id="IPR028889">
    <property type="entry name" value="USP"/>
</dbReference>
<dbReference type="GO" id="GO:0005634">
    <property type="term" value="C:nucleus"/>
    <property type="evidence" value="ECO:0007669"/>
    <property type="project" value="TreeGrafter"/>
</dbReference>
<dbReference type="Pfam" id="PF00443">
    <property type="entry name" value="UCH"/>
    <property type="match status" value="1"/>
</dbReference>
<feature type="domain" description="USP" evidence="6">
    <location>
        <begin position="118"/>
        <end position="484"/>
    </location>
</feature>
<evidence type="ECO:0000256" key="3">
    <source>
        <dbReference type="ARBA" id="ARBA00030277"/>
    </source>
</evidence>
<keyword evidence="8" id="KW-1185">Reference proteome</keyword>
<dbReference type="SUPFAM" id="SSF54001">
    <property type="entry name" value="Cysteine proteinases"/>
    <property type="match status" value="1"/>
</dbReference>
<dbReference type="GO" id="GO:0004843">
    <property type="term" value="F:cysteine-type deubiquitinase activity"/>
    <property type="evidence" value="ECO:0007669"/>
    <property type="project" value="InterPro"/>
</dbReference>
<evidence type="ECO:0000313" key="8">
    <source>
        <dbReference type="Proteomes" id="UP000694383"/>
    </source>
</evidence>
<dbReference type="PROSITE" id="PS00973">
    <property type="entry name" value="USP_2"/>
    <property type="match status" value="1"/>
</dbReference>
<feature type="compositionally biased region" description="Basic and acidic residues" evidence="5">
    <location>
        <begin position="869"/>
        <end position="879"/>
    </location>
</feature>
<dbReference type="Ensembl" id="ENSOSIT00000022271.1">
    <property type="protein sequence ID" value="ENSOSIP00000021108.1"/>
    <property type="gene ID" value="ENSOSIG00000005502.1"/>
</dbReference>
<sequence>LEAQVPPEKQTVCEIHNAAEEPRVLCIIQDTTSAKTVNERLTLNLPASTTLSKLYEDVAHKAGYIKGTFDLAWGNVLDMAPLEHNSEMSLSESGFDSGGKRNFLQLTDRDGEQPQIASDESGAADSSGLDDSSQERFIGPLPRDGSACGSGDYSSPSYSYSSILSKSDTGQVLLCWLDVTRSFGWDSSEAWQQHDVQELCRVMFDALEQKWKQTEQADLINQLYQGKLKDYVRCLECGYESWRIDTYLDIPLVIRPFGASQAYGSVEEALQAFIQPETLDGPNQYFCERCKKKCDARKGLRFLHFPYLLTLQLKRFDFDYTTMHRIKLNDRMTFPEELDMSPFIDVEDEKSPQTESCTDSGAENEGSCHSDQMSNDFSTDDCVDEGICLDSTSSTERAFKPKSLLTFELFSVMVHSGSAAGGHYYACIKSFSDGQWYSFNDQHVSKITQDDIRKTYGGSSGSRGYYSSAFASSTNAYMLIYRLKDPSRNSKFLAVEDFPNHIKSLVQKEKESEEQEKRQREIERNTCKIKLFCVHPVKMMIESKLEVHKDKTLREATEMAYKLMELEGVVPLDCCRLVKYDEFHEYLERSYEGEEDTTMGSLLGGVKSSYMFDLLLETRRPEQVFQPYKPGEVMVKVHVVDLKSETIAPPISVRAYLNQSITEFKQLIDQATGLPAETMRVVLERCYNDLRLLYVPNKTLKAEGFFRSNKVFVESSELTDHQVPFTDSLLWKLLDRHGNTIRLLVLLPEQSPGTLAIRPLCQKGGEDSDGAFEGSQGNRKSVEAILEESTEKLKNLSLQQQQQQGSSTSDSQKSSDASDFEHIESPTQDADSNSSLCVAADNRELENRIRATPGGSGGTSSDNENQFACEERSDSEVNNDRSTSSVDSDILSSSHSSDTLCNADSGPIQLANGLDSHSITSSRRSKAHEGKKETWDTAEEDSGTDSEYDDNGKSKTEFKYLYFRAEPYSQDDASWETQKCLVVYVDKRITLAAFKQNLEPYVGVPSTQFKVFRVYANNQEFESVRLNETLSSFSDDNKITIRLGRALKKGEYRVKVYQLLVNEPEPCKFLLDTVFAKGMTVRQSKEELLPQLKEQCRLDLSIDRVRLRKKTWKNPGTVFLDCHVYEEDISISSNWEVFLEVLNEPEKMKSMSQLAVLTRRWSPSTMKLGPFQEVILESSSVEELKEKLSEISGITLENLEFAKGRGTFPCDISVLEIHQDLDWNPKVSTLNVWPLYICDDGAVVFYRNSTEETLELSEDERNELMKKESSRLLKTGYRVSYSPRKEKALKIYLDGGPVKDPGQD</sequence>
<dbReference type="GO" id="GO:0016579">
    <property type="term" value="P:protein deubiquitination"/>
    <property type="evidence" value="ECO:0007669"/>
    <property type="project" value="InterPro"/>
</dbReference>
<organism evidence="7 8">
    <name type="scientific">Oryzias sinensis</name>
    <name type="common">Chinese medaka</name>
    <dbReference type="NCBI Taxonomy" id="183150"/>
    <lineage>
        <taxon>Eukaryota</taxon>
        <taxon>Metazoa</taxon>
        <taxon>Chordata</taxon>
        <taxon>Craniata</taxon>
        <taxon>Vertebrata</taxon>
        <taxon>Euteleostomi</taxon>
        <taxon>Actinopterygii</taxon>
        <taxon>Neopterygii</taxon>
        <taxon>Teleostei</taxon>
        <taxon>Neoteleostei</taxon>
        <taxon>Acanthomorphata</taxon>
        <taxon>Ovalentaria</taxon>
        <taxon>Atherinomorphae</taxon>
        <taxon>Beloniformes</taxon>
        <taxon>Adrianichthyidae</taxon>
        <taxon>Oryziinae</taxon>
        <taxon>Oryzias</taxon>
    </lineage>
</organism>
<protein>
    <recommendedName>
        <fullName evidence="1">Ubiquitin carboxyl-terminal hydrolase 47</fullName>
    </recommendedName>
    <alternativeName>
        <fullName evidence="3">Deubiquitinating enzyme 47</fullName>
    </alternativeName>
    <alternativeName>
        <fullName evidence="2">Ubiquitin thioesterase 47</fullName>
    </alternativeName>
    <alternativeName>
        <fullName evidence="4">Ubiquitin-specific-processing protease 47</fullName>
    </alternativeName>
</protein>
<dbReference type="GeneTree" id="ENSGT00940000157223"/>
<dbReference type="InterPro" id="IPR050164">
    <property type="entry name" value="Peptidase_C19"/>
</dbReference>
<feature type="compositionally biased region" description="Low complexity" evidence="5">
    <location>
        <begin position="797"/>
        <end position="817"/>
    </location>
</feature>
<name>A0A8C7Y2Q4_9TELE</name>
<dbReference type="PROSITE" id="PS50235">
    <property type="entry name" value="USP_3"/>
    <property type="match status" value="1"/>
</dbReference>
<proteinExistence type="predicted"/>
<accession>A0A8C7Y2Q4</accession>
<evidence type="ECO:0000256" key="1">
    <source>
        <dbReference type="ARBA" id="ARBA00026136"/>
    </source>
</evidence>
<feature type="region of interest" description="Disordered" evidence="5">
    <location>
        <begin position="757"/>
        <end position="781"/>
    </location>
</feature>
<feature type="compositionally biased region" description="Polar residues" evidence="5">
    <location>
        <begin position="825"/>
        <end position="835"/>
    </location>
</feature>
<dbReference type="GO" id="GO:0005829">
    <property type="term" value="C:cytosol"/>
    <property type="evidence" value="ECO:0007669"/>
    <property type="project" value="TreeGrafter"/>
</dbReference>
<dbReference type="Pfam" id="PF19718">
    <property type="entry name" value="USP47_C"/>
    <property type="match status" value="1"/>
</dbReference>
<dbReference type="Proteomes" id="UP000694383">
    <property type="component" value="Unplaced"/>
</dbReference>
<feature type="region of interest" description="Disordered" evidence="5">
    <location>
        <begin position="111"/>
        <end position="150"/>
    </location>
</feature>
<evidence type="ECO:0000259" key="6">
    <source>
        <dbReference type="PROSITE" id="PS50235"/>
    </source>
</evidence>
<dbReference type="Gene3D" id="3.90.70.10">
    <property type="entry name" value="Cysteine proteinases"/>
    <property type="match status" value="1"/>
</dbReference>
<feature type="compositionally biased region" description="Acidic residues" evidence="5">
    <location>
        <begin position="936"/>
        <end position="949"/>
    </location>
</feature>
<dbReference type="InterPro" id="IPR038765">
    <property type="entry name" value="Papain-like_cys_pep_sf"/>
</dbReference>
<dbReference type="InterPro" id="IPR045578">
    <property type="entry name" value="USP47_C"/>
</dbReference>
<reference evidence="7" key="1">
    <citation type="submission" date="2025-08" db="UniProtKB">
        <authorList>
            <consortium name="Ensembl"/>
        </authorList>
    </citation>
    <scope>IDENTIFICATION</scope>
</reference>
<reference evidence="7" key="2">
    <citation type="submission" date="2025-09" db="UniProtKB">
        <authorList>
            <consortium name="Ensembl"/>
        </authorList>
    </citation>
    <scope>IDENTIFICATION</scope>
</reference>
<evidence type="ECO:0000256" key="4">
    <source>
        <dbReference type="ARBA" id="ARBA00032453"/>
    </source>
</evidence>
<dbReference type="Pfam" id="PF25985">
    <property type="entry name" value="Ubiquitin_USP47_N"/>
    <property type="match status" value="1"/>
</dbReference>
<dbReference type="InterPro" id="IPR018200">
    <property type="entry name" value="USP_CS"/>
</dbReference>
<evidence type="ECO:0000256" key="2">
    <source>
        <dbReference type="ARBA" id="ARBA00029910"/>
    </source>
</evidence>
<feature type="region of interest" description="Disordered" evidence="5">
    <location>
        <begin position="795"/>
        <end position="835"/>
    </location>
</feature>
<feature type="compositionally biased region" description="Low complexity" evidence="5">
    <location>
        <begin position="882"/>
        <end position="898"/>
    </location>
</feature>
<dbReference type="PANTHER" id="PTHR24006:SF902">
    <property type="entry name" value="UBIQUITIN CARBOXYL-TERMINAL HYDROLASE 47"/>
    <property type="match status" value="1"/>
</dbReference>
<feature type="compositionally biased region" description="Low complexity" evidence="5">
    <location>
        <begin position="117"/>
        <end position="131"/>
    </location>
</feature>